<dbReference type="GO" id="GO:0005524">
    <property type="term" value="F:ATP binding"/>
    <property type="evidence" value="ECO:0007669"/>
    <property type="project" value="InterPro"/>
</dbReference>
<dbReference type="PROSITE" id="PS50011">
    <property type="entry name" value="PROTEIN_KINASE_DOM"/>
    <property type="match status" value="1"/>
</dbReference>
<evidence type="ECO:0000259" key="1">
    <source>
        <dbReference type="PROSITE" id="PS50011"/>
    </source>
</evidence>
<dbReference type="InterPro" id="IPR011009">
    <property type="entry name" value="Kinase-like_dom_sf"/>
</dbReference>
<gene>
    <name evidence="2" type="ORF">P3T76_003964</name>
</gene>
<dbReference type="AlphaFoldDB" id="A0AAD9GSW1"/>
<evidence type="ECO:0000313" key="3">
    <source>
        <dbReference type="Proteomes" id="UP001259832"/>
    </source>
</evidence>
<dbReference type="InterPro" id="IPR001245">
    <property type="entry name" value="Ser-Thr/Tyr_kinase_cat_dom"/>
</dbReference>
<feature type="domain" description="Protein kinase" evidence="1">
    <location>
        <begin position="1"/>
        <end position="97"/>
    </location>
</feature>
<proteinExistence type="predicted"/>
<keyword evidence="3" id="KW-1185">Reference proteome</keyword>
<keyword evidence="2" id="KW-0808">Transferase</keyword>
<keyword evidence="2" id="KW-0418">Kinase</keyword>
<dbReference type="GO" id="GO:0004672">
    <property type="term" value="F:protein kinase activity"/>
    <property type="evidence" value="ECO:0007669"/>
    <property type="project" value="InterPro"/>
</dbReference>
<dbReference type="EMBL" id="JASMQC010000006">
    <property type="protein sequence ID" value="KAK1944052.1"/>
    <property type="molecule type" value="Genomic_DNA"/>
</dbReference>
<dbReference type="Gene3D" id="1.10.510.10">
    <property type="entry name" value="Transferase(Phosphotransferase) domain 1"/>
    <property type="match status" value="1"/>
</dbReference>
<organism evidence="2 3">
    <name type="scientific">Phytophthora citrophthora</name>
    <dbReference type="NCBI Taxonomy" id="4793"/>
    <lineage>
        <taxon>Eukaryota</taxon>
        <taxon>Sar</taxon>
        <taxon>Stramenopiles</taxon>
        <taxon>Oomycota</taxon>
        <taxon>Peronosporomycetes</taxon>
        <taxon>Peronosporales</taxon>
        <taxon>Peronosporaceae</taxon>
        <taxon>Phytophthora</taxon>
    </lineage>
</organism>
<dbReference type="Proteomes" id="UP001259832">
    <property type="component" value="Unassembled WGS sequence"/>
</dbReference>
<protein>
    <submittedName>
        <fullName evidence="2">Serine/threonine-protein kinase</fullName>
    </submittedName>
</protein>
<sequence length="110" mass="12097">MADFTSTPETLVGLPPTYESDVYTFGLLLVDAITKGARCSGGVYDSDDTNDAILCGKLPNKPEVMTTSQRQLIERMCRYNPSDRPTMTDIVRELEGFSKATLTSEEFCTG</sequence>
<dbReference type="Pfam" id="PF07714">
    <property type="entry name" value="PK_Tyr_Ser-Thr"/>
    <property type="match status" value="1"/>
</dbReference>
<dbReference type="InterPro" id="IPR000719">
    <property type="entry name" value="Prot_kinase_dom"/>
</dbReference>
<name>A0AAD9GSW1_9STRA</name>
<evidence type="ECO:0000313" key="2">
    <source>
        <dbReference type="EMBL" id="KAK1944052.1"/>
    </source>
</evidence>
<dbReference type="SUPFAM" id="SSF56112">
    <property type="entry name" value="Protein kinase-like (PK-like)"/>
    <property type="match status" value="1"/>
</dbReference>
<accession>A0AAD9GSW1</accession>
<reference evidence="2" key="1">
    <citation type="submission" date="2023-08" db="EMBL/GenBank/DDBJ databases">
        <title>Reference Genome Resource for the Citrus Pathogen Phytophthora citrophthora.</title>
        <authorList>
            <person name="Moller H."/>
            <person name="Coetzee B."/>
            <person name="Rose L.J."/>
            <person name="Van Niekerk J.M."/>
        </authorList>
    </citation>
    <scope>NUCLEOTIDE SEQUENCE</scope>
    <source>
        <strain evidence="2">STE-U-9442</strain>
    </source>
</reference>
<comment type="caution">
    <text evidence="2">The sequence shown here is derived from an EMBL/GenBank/DDBJ whole genome shotgun (WGS) entry which is preliminary data.</text>
</comment>